<evidence type="ECO:0000313" key="3">
    <source>
        <dbReference type="EMBL" id="RGN39433.1"/>
    </source>
</evidence>
<proteinExistence type="predicted"/>
<dbReference type="Pfam" id="PF13004">
    <property type="entry name" value="BACON"/>
    <property type="match status" value="4"/>
</dbReference>
<accession>A0A3E5BPY5</accession>
<sequence>MRTFRLLGLVLITMLVSINFAACSDGNEQDDLSPDKNPTITIDSSIITNGLAFAAEGSIKSVSFTTNTDWTLNIASTTGGSTWCTASVTSGKKGEASVEFTTLDNSDYDDRSVSVTIKAGTASQTFTITQKCKEAILVTADKFEIVQEGGSINVEVKSNIDYQMEISESAKSWITETNTRALTTHNHTFSVAANEEYEKREGEIFFKKGEHIETVRVYQAGGAVIVLTKEKYEVSDKGETITVEIKSNVEYGIKMPQVDWIYDEASVRGASSHTLKYVINPNETYDSRSAQIIYFDKNNTASADTLTIMQVQKDAIVIANNEYTIDAKGQTIEVELSSNIDYTISIADDGKDWISRVENTRALTTKKVKFNIAENTSDDSRTSHITFASGNGVSQNIEIIQQGALPVIHVETAGTLSGLIDSSVKDEITKLKITGKLNSTDMEFLRKMKEIQVLDLSEVNMASPWESAFQDCKSLVSITLPDSMTSLGNYAFDGCKGLIAINASKNNSNYTSIDGVLYDKNGTTLIQCPEGKASITIPEQVSSIADAAFSRCTNLTSMIIPNGVTNIGSGAFSNCISLTSITIPNSVTSIGDYIFQWCVELKSITIPTNLKSISRFAFLSCWKLSSVTISDGVTRINEGAFAACKSLVSITIPGSVTNISENAMSGNQNLTSINVDKDNSKYLSIDGVLYDKDASILMQCPGGKTSITIPNTVEAIGGGAFFGCINLTSITIPNSVTSIGEGAFQGCRNLTSMVIPSSVINISGNAFSTCESLVSITIPNSVTCIESHLFDGCTSLTTLTIPNNVISIKECAFWNCSGLVSITIPNSVTRIERQAFEACTNLTSVTIPNSVRYWGGYVFWECSNISEIHLGYEYVSGMDPYLFSSVDKRTCVLYVPRGCEYDYRYADGWKNFKNIVEE</sequence>
<dbReference type="InterPro" id="IPR053139">
    <property type="entry name" value="Surface_bspA-like"/>
</dbReference>
<feature type="domain" description="BACON" evidence="2">
    <location>
        <begin position="166"/>
        <end position="220"/>
    </location>
</feature>
<feature type="domain" description="BACON" evidence="2">
    <location>
        <begin position="254"/>
        <end position="310"/>
    </location>
</feature>
<dbReference type="InterPro" id="IPR032675">
    <property type="entry name" value="LRR_dom_sf"/>
</dbReference>
<dbReference type="AlphaFoldDB" id="A0A3E5BPY5"/>
<dbReference type="Gene3D" id="3.80.10.10">
    <property type="entry name" value="Ribonuclease Inhibitor"/>
    <property type="match status" value="3"/>
</dbReference>
<comment type="caution">
    <text evidence="3">The sequence shown here is derived from an EMBL/GenBank/DDBJ whole genome shotgun (WGS) entry which is preliminary data.</text>
</comment>
<dbReference type="InterPro" id="IPR026906">
    <property type="entry name" value="LRR_5"/>
</dbReference>
<name>A0A3E5BPY5_9BACE</name>
<reference evidence="3 4" key="1">
    <citation type="submission" date="2018-08" db="EMBL/GenBank/DDBJ databases">
        <title>A genome reference for cultivated species of the human gut microbiota.</title>
        <authorList>
            <person name="Zou Y."/>
            <person name="Xue W."/>
            <person name="Luo G."/>
        </authorList>
    </citation>
    <scope>NUCLEOTIDE SEQUENCE [LARGE SCALE GENOMIC DNA]</scope>
    <source>
        <strain evidence="3 4">OM05-15BH</strain>
    </source>
</reference>
<evidence type="ECO:0000313" key="4">
    <source>
        <dbReference type="Proteomes" id="UP000260983"/>
    </source>
</evidence>
<keyword evidence="1" id="KW-0732">Signal</keyword>
<dbReference type="InterPro" id="IPR024361">
    <property type="entry name" value="BACON"/>
</dbReference>
<dbReference type="Proteomes" id="UP000260983">
    <property type="component" value="Unassembled WGS sequence"/>
</dbReference>
<feature type="domain" description="BACON" evidence="2">
    <location>
        <begin position="76"/>
        <end position="131"/>
    </location>
</feature>
<feature type="chain" id="PRO_5017686527" description="BACON domain-containing protein" evidence="1">
    <location>
        <begin position="22"/>
        <end position="918"/>
    </location>
</feature>
<feature type="signal peptide" evidence="1">
    <location>
        <begin position="1"/>
        <end position="21"/>
    </location>
</feature>
<gene>
    <name evidence="3" type="ORF">DXB65_03665</name>
</gene>
<dbReference type="RefSeq" id="WP_117723359.1">
    <property type="nucleotide sequence ID" value="NZ_QSUL01000002.1"/>
</dbReference>
<evidence type="ECO:0000259" key="2">
    <source>
        <dbReference type="Pfam" id="PF13004"/>
    </source>
</evidence>
<dbReference type="SUPFAM" id="SSF52058">
    <property type="entry name" value="L domain-like"/>
    <property type="match status" value="2"/>
</dbReference>
<dbReference type="EMBL" id="QSUL01000002">
    <property type="protein sequence ID" value="RGN39433.1"/>
    <property type="molecule type" value="Genomic_DNA"/>
</dbReference>
<organism evidence="3 4">
    <name type="scientific">Bacteroides oleiciplenus</name>
    <dbReference type="NCBI Taxonomy" id="626931"/>
    <lineage>
        <taxon>Bacteria</taxon>
        <taxon>Pseudomonadati</taxon>
        <taxon>Bacteroidota</taxon>
        <taxon>Bacteroidia</taxon>
        <taxon>Bacteroidales</taxon>
        <taxon>Bacteroidaceae</taxon>
        <taxon>Bacteroides</taxon>
    </lineage>
</organism>
<dbReference type="PANTHER" id="PTHR45661:SF3">
    <property type="entry name" value="IG-LIKE DOMAIN-CONTAINING PROTEIN"/>
    <property type="match status" value="1"/>
</dbReference>
<dbReference type="Pfam" id="PF13306">
    <property type="entry name" value="LRR_5"/>
    <property type="match status" value="3"/>
</dbReference>
<feature type="domain" description="BACON" evidence="2">
    <location>
        <begin position="345"/>
        <end position="401"/>
    </location>
</feature>
<dbReference type="CDD" id="cd14948">
    <property type="entry name" value="BACON"/>
    <property type="match status" value="3"/>
</dbReference>
<dbReference type="Gene3D" id="2.60.40.10">
    <property type="entry name" value="Immunoglobulins"/>
    <property type="match status" value="4"/>
</dbReference>
<dbReference type="InterPro" id="IPR013783">
    <property type="entry name" value="Ig-like_fold"/>
</dbReference>
<dbReference type="Gene3D" id="3.40.50.12480">
    <property type="match status" value="1"/>
</dbReference>
<dbReference type="PANTHER" id="PTHR45661">
    <property type="entry name" value="SURFACE ANTIGEN"/>
    <property type="match status" value="1"/>
</dbReference>
<evidence type="ECO:0000256" key="1">
    <source>
        <dbReference type="SAM" id="SignalP"/>
    </source>
</evidence>
<protein>
    <recommendedName>
        <fullName evidence="2">BACON domain-containing protein</fullName>
    </recommendedName>
</protein>